<dbReference type="AlphaFoldDB" id="A0A0A8ZTB6"/>
<name>A0A0A8ZTB6_ARUDO</name>
<reference evidence="1" key="1">
    <citation type="submission" date="2014-09" db="EMBL/GenBank/DDBJ databases">
        <authorList>
            <person name="Magalhaes I.L.F."/>
            <person name="Oliveira U."/>
            <person name="Santos F.R."/>
            <person name="Vidigal T.H.D.A."/>
            <person name="Brescovit A.D."/>
            <person name="Santos A.J."/>
        </authorList>
    </citation>
    <scope>NUCLEOTIDE SEQUENCE</scope>
    <source>
        <tissue evidence="1">Shoot tissue taken approximately 20 cm above the soil surface</tissue>
    </source>
</reference>
<dbReference type="EMBL" id="GBRH01255854">
    <property type="protein sequence ID" value="JAD42041.1"/>
    <property type="molecule type" value="Transcribed_RNA"/>
</dbReference>
<evidence type="ECO:0000313" key="1">
    <source>
        <dbReference type="EMBL" id="JAD42041.1"/>
    </source>
</evidence>
<proteinExistence type="predicted"/>
<protein>
    <submittedName>
        <fullName evidence="1">Uncharacterized protein</fullName>
    </submittedName>
</protein>
<reference evidence="1" key="2">
    <citation type="journal article" date="2015" name="Data Brief">
        <title>Shoot transcriptome of the giant reed, Arundo donax.</title>
        <authorList>
            <person name="Barrero R.A."/>
            <person name="Guerrero F.D."/>
            <person name="Moolhuijzen P."/>
            <person name="Goolsby J.A."/>
            <person name="Tidwell J."/>
            <person name="Bellgard S.E."/>
            <person name="Bellgard M.I."/>
        </authorList>
    </citation>
    <scope>NUCLEOTIDE SEQUENCE</scope>
    <source>
        <tissue evidence="1">Shoot tissue taken approximately 20 cm above the soil surface</tissue>
    </source>
</reference>
<accession>A0A0A8ZTB6</accession>
<organism evidence="1">
    <name type="scientific">Arundo donax</name>
    <name type="common">Giant reed</name>
    <name type="synonym">Donax arundinaceus</name>
    <dbReference type="NCBI Taxonomy" id="35708"/>
    <lineage>
        <taxon>Eukaryota</taxon>
        <taxon>Viridiplantae</taxon>
        <taxon>Streptophyta</taxon>
        <taxon>Embryophyta</taxon>
        <taxon>Tracheophyta</taxon>
        <taxon>Spermatophyta</taxon>
        <taxon>Magnoliopsida</taxon>
        <taxon>Liliopsida</taxon>
        <taxon>Poales</taxon>
        <taxon>Poaceae</taxon>
        <taxon>PACMAD clade</taxon>
        <taxon>Arundinoideae</taxon>
        <taxon>Arundineae</taxon>
        <taxon>Arundo</taxon>
    </lineage>
</organism>
<sequence>MEVTSQFARLALFLES</sequence>